<accession>A0A9P4QFB9</accession>
<dbReference type="GO" id="GO:0004674">
    <property type="term" value="F:protein serine/threonine kinase activity"/>
    <property type="evidence" value="ECO:0007669"/>
    <property type="project" value="TreeGrafter"/>
</dbReference>
<dbReference type="Gene3D" id="1.10.510.10">
    <property type="entry name" value="Transferase(Phosphotransferase) domain 1"/>
    <property type="match status" value="1"/>
</dbReference>
<dbReference type="GO" id="GO:0005737">
    <property type="term" value="C:cytoplasm"/>
    <property type="evidence" value="ECO:0007669"/>
    <property type="project" value="TreeGrafter"/>
</dbReference>
<evidence type="ECO:0000256" key="1">
    <source>
        <dbReference type="ARBA" id="ARBA00022741"/>
    </source>
</evidence>
<dbReference type="InterPro" id="IPR000719">
    <property type="entry name" value="Prot_kinase_dom"/>
</dbReference>
<feature type="region of interest" description="Disordered" evidence="4">
    <location>
        <begin position="92"/>
        <end position="153"/>
    </location>
</feature>
<organism evidence="6 7">
    <name type="scientific">Polychaeton citri CBS 116435</name>
    <dbReference type="NCBI Taxonomy" id="1314669"/>
    <lineage>
        <taxon>Eukaryota</taxon>
        <taxon>Fungi</taxon>
        <taxon>Dikarya</taxon>
        <taxon>Ascomycota</taxon>
        <taxon>Pezizomycotina</taxon>
        <taxon>Dothideomycetes</taxon>
        <taxon>Dothideomycetidae</taxon>
        <taxon>Capnodiales</taxon>
        <taxon>Capnodiaceae</taxon>
        <taxon>Polychaeton</taxon>
    </lineage>
</organism>
<dbReference type="PROSITE" id="PS50011">
    <property type="entry name" value="PROTEIN_KINASE_DOM"/>
    <property type="match status" value="1"/>
</dbReference>
<dbReference type="InterPro" id="IPR017441">
    <property type="entry name" value="Protein_kinase_ATP_BS"/>
</dbReference>
<dbReference type="OrthoDB" id="4062651at2759"/>
<evidence type="ECO:0000259" key="5">
    <source>
        <dbReference type="PROSITE" id="PS50011"/>
    </source>
</evidence>
<keyword evidence="6" id="KW-0808">Transferase</keyword>
<dbReference type="Pfam" id="PF00069">
    <property type="entry name" value="Pkinase"/>
    <property type="match status" value="1"/>
</dbReference>
<name>A0A9P4QFB9_9PEZI</name>
<dbReference type="EMBL" id="MU003775">
    <property type="protein sequence ID" value="KAF2723667.1"/>
    <property type="molecule type" value="Genomic_DNA"/>
</dbReference>
<dbReference type="SMART" id="SM00220">
    <property type="entry name" value="S_TKc"/>
    <property type="match status" value="1"/>
</dbReference>
<feature type="region of interest" description="Disordered" evidence="4">
    <location>
        <begin position="1"/>
        <end position="69"/>
    </location>
</feature>
<feature type="compositionally biased region" description="Polar residues" evidence="4">
    <location>
        <begin position="31"/>
        <end position="40"/>
    </location>
</feature>
<sequence>MVQPHQTATASTEGSPRVHGRLHAQEAHAQTKAQTAQEVQYRTFESRTSPSHNNDSDVAVQTPPLSPQSTAEIMTSSISSLNERLAVSPTIPESREVTNVSSPVLSPMTLDGPDGLIRNSSTRSLRSRAQRIPGMNSRRNSRRSTSTNGASASPAHAFLASWGGKANTDLAPEPQPDDEGQTFGIKEDCEYIIGRQIGKGGFGVVKEVHFLDEVSGKRITKAVKIVRKHISSLNEQQAEEIHAELEHEVSVWRYLKHNYILDLHSVYDTDFATFCVMELVEGGTLFEAVRQCRNAAGENDGRKGMEPALAKRYAYQLACALRYLHEDIRVCHRDIKLENCLLDMSNPDPKTGGGHLRLCDFGLADFLRNESLNEALDRFDALSPQSAANGNGSVPRPTTSLIIGTLEYASPKGVSVQRKLYETAGDVWAFGVIVYALCTGDLPFKHILPSKTVEMIIHAEWDLEALKNAAAGSEDVVELVRGCLETDIDLRLTIGEALRSPWFEESRQSNDEDEGSGNVWR</sequence>
<feature type="binding site" evidence="3">
    <location>
        <position position="228"/>
    </location>
    <ligand>
        <name>ATP</name>
        <dbReference type="ChEBI" id="CHEBI:30616"/>
    </ligand>
</feature>
<keyword evidence="7" id="KW-1185">Reference proteome</keyword>
<protein>
    <submittedName>
        <fullName evidence="6">Kinase-like protein</fullName>
    </submittedName>
</protein>
<dbReference type="SUPFAM" id="SSF56112">
    <property type="entry name" value="Protein kinase-like (PK-like)"/>
    <property type="match status" value="1"/>
</dbReference>
<feature type="domain" description="Protein kinase" evidence="5">
    <location>
        <begin position="191"/>
        <end position="503"/>
    </location>
</feature>
<dbReference type="PANTHER" id="PTHR24346:SF76">
    <property type="entry name" value="NON-SPECIFIC SERINE_THREONINE PROTEIN KINASE"/>
    <property type="match status" value="1"/>
</dbReference>
<dbReference type="Gene3D" id="3.30.200.20">
    <property type="entry name" value="Phosphorylase Kinase, domain 1"/>
    <property type="match status" value="1"/>
</dbReference>
<gene>
    <name evidence="6" type="ORF">K431DRAFT_219527</name>
</gene>
<keyword evidence="2 3" id="KW-0067">ATP-binding</keyword>
<keyword evidence="6" id="KW-0418">Kinase</keyword>
<dbReference type="PROSITE" id="PS00108">
    <property type="entry name" value="PROTEIN_KINASE_ST"/>
    <property type="match status" value="1"/>
</dbReference>
<evidence type="ECO:0000256" key="3">
    <source>
        <dbReference type="PROSITE-ProRule" id="PRU10141"/>
    </source>
</evidence>
<dbReference type="InterPro" id="IPR008271">
    <property type="entry name" value="Ser/Thr_kinase_AS"/>
</dbReference>
<evidence type="ECO:0000256" key="2">
    <source>
        <dbReference type="ARBA" id="ARBA00022840"/>
    </source>
</evidence>
<dbReference type="GO" id="GO:0000226">
    <property type="term" value="P:microtubule cytoskeleton organization"/>
    <property type="evidence" value="ECO:0007669"/>
    <property type="project" value="TreeGrafter"/>
</dbReference>
<evidence type="ECO:0000313" key="7">
    <source>
        <dbReference type="Proteomes" id="UP000799441"/>
    </source>
</evidence>
<dbReference type="GO" id="GO:0035556">
    <property type="term" value="P:intracellular signal transduction"/>
    <property type="evidence" value="ECO:0007669"/>
    <property type="project" value="TreeGrafter"/>
</dbReference>
<proteinExistence type="predicted"/>
<dbReference type="Proteomes" id="UP000799441">
    <property type="component" value="Unassembled WGS sequence"/>
</dbReference>
<dbReference type="InterPro" id="IPR011009">
    <property type="entry name" value="Kinase-like_dom_sf"/>
</dbReference>
<comment type="caution">
    <text evidence="6">The sequence shown here is derived from an EMBL/GenBank/DDBJ whole genome shotgun (WGS) entry which is preliminary data.</text>
</comment>
<dbReference type="PROSITE" id="PS00107">
    <property type="entry name" value="PROTEIN_KINASE_ATP"/>
    <property type="match status" value="1"/>
</dbReference>
<dbReference type="GO" id="GO:0005524">
    <property type="term" value="F:ATP binding"/>
    <property type="evidence" value="ECO:0007669"/>
    <property type="project" value="UniProtKB-UniRule"/>
</dbReference>
<keyword evidence="1 3" id="KW-0547">Nucleotide-binding</keyword>
<evidence type="ECO:0000256" key="4">
    <source>
        <dbReference type="SAM" id="MobiDB-lite"/>
    </source>
</evidence>
<evidence type="ECO:0000313" key="6">
    <source>
        <dbReference type="EMBL" id="KAF2723667.1"/>
    </source>
</evidence>
<dbReference type="PANTHER" id="PTHR24346">
    <property type="entry name" value="MAP/MICROTUBULE AFFINITY-REGULATING KINASE"/>
    <property type="match status" value="1"/>
</dbReference>
<reference evidence="6" key="1">
    <citation type="journal article" date="2020" name="Stud. Mycol.">
        <title>101 Dothideomycetes genomes: a test case for predicting lifestyles and emergence of pathogens.</title>
        <authorList>
            <person name="Haridas S."/>
            <person name="Albert R."/>
            <person name="Binder M."/>
            <person name="Bloem J."/>
            <person name="Labutti K."/>
            <person name="Salamov A."/>
            <person name="Andreopoulos B."/>
            <person name="Baker S."/>
            <person name="Barry K."/>
            <person name="Bills G."/>
            <person name="Bluhm B."/>
            <person name="Cannon C."/>
            <person name="Castanera R."/>
            <person name="Culley D."/>
            <person name="Daum C."/>
            <person name="Ezra D."/>
            <person name="Gonzalez J."/>
            <person name="Henrissat B."/>
            <person name="Kuo A."/>
            <person name="Liang C."/>
            <person name="Lipzen A."/>
            <person name="Lutzoni F."/>
            <person name="Magnuson J."/>
            <person name="Mondo S."/>
            <person name="Nolan M."/>
            <person name="Ohm R."/>
            <person name="Pangilinan J."/>
            <person name="Park H.-J."/>
            <person name="Ramirez L."/>
            <person name="Alfaro M."/>
            <person name="Sun H."/>
            <person name="Tritt A."/>
            <person name="Yoshinaga Y."/>
            <person name="Zwiers L.-H."/>
            <person name="Turgeon B."/>
            <person name="Goodwin S."/>
            <person name="Spatafora J."/>
            <person name="Crous P."/>
            <person name="Grigoriev I."/>
        </authorList>
    </citation>
    <scope>NUCLEOTIDE SEQUENCE</scope>
    <source>
        <strain evidence="6">CBS 116435</strain>
    </source>
</reference>
<dbReference type="AlphaFoldDB" id="A0A9P4QFB9"/>
<feature type="compositionally biased region" description="Polar residues" evidence="4">
    <location>
        <begin position="1"/>
        <end position="14"/>
    </location>
</feature>